<proteinExistence type="inferred from homology"/>
<dbReference type="InterPro" id="IPR051498">
    <property type="entry name" value="Phosducin-like_chap/apop_reg"/>
</dbReference>
<dbReference type="Proteomes" id="UP001166093">
    <property type="component" value="Unassembled WGS sequence"/>
</dbReference>
<evidence type="ECO:0000313" key="4">
    <source>
        <dbReference type="Proteomes" id="UP001166093"/>
    </source>
</evidence>
<protein>
    <submittedName>
        <fullName evidence="3">PDCL3 protein</fullName>
    </submittedName>
</protein>
<comment type="caution">
    <text evidence="3">The sequence shown here is derived from an EMBL/GenBank/DDBJ whole genome shotgun (WGS) entry which is preliminary data.</text>
</comment>
<evidence type="ECO:0000256" key="1">
    <source>
        <dbReference type="ARBA" id="ARBA00009686"/>
    </source>
</evidence>
<reference evidence="3" key="1">
    <citation type="journal article" date="2021" name="Cell">
        <title>Tracing the genetic footprints of vertebrate landing in non-teleost ray-finned fishes.</title>
        <authorList>
            <person name="Bi X."/>
            <person name="Wang K."/>
            <person name="Yang L."/>
            <person name="Pan H."/>
            <person name="Jiang H."/>
            <person name="Wei Q."/>
            <person name="Fang M."/>
            <person name="Yu H."/>
            <person name="Zhu C."/>
            <person name="Cai Y."/>
            <person name="He Y."/>
            <person name="Gan X."/>
            <person name="Zeng H."/>
            <person name="Yu D."/>
            <person name="Zhu Y."/>
            <person name="Jiang H."/>
            <person name="Qiu Q."/>
            <person name="Yang H."/>
            <person name="Zhang Y.E."/>
            <person name="Wang W."/>
            <person name="Zhu M."/>
            <person name="He S."/>
            <person name="Zhang G."/>
        </authorList>
    </citation>
    <scope>NUCLEOTIDE SEQUENCE</scope>
    <source>
        <strain evidence="3">Pddl_001</strain>
    </source>
</reference>
<feature type="non-terminal residue" evidence="3">
    <location>
        <position position="1"/>
    </location>
</feature>
<name>A0ABS2XSS8_POLSP</name>
<keyword evidence="4" id="KW-1185">Reference proteome</keyword>
<sequence length="67" mass="7611">MRAQFIGPLVFGGMNLKIDELEWKLSESGAIETDLEETPKKQIEDKLMTSVRCTALTKKDSDSEEDY</sequence>
<accession>A0ABS2XSS8</accession>
<keyword evidence="2" id="KW-0597">Phosphoprotein</keyword>
<evidence type="ECO:0000313" key="3">
    <source>
        <dbReference type="EMBL" id="MBN3276937.1"/>
    </source>
</evidence>
<dbReference type="PANTHER" id="PTHR45809:SF4">
    <property type="entry name" value="PHOSDUCIN-LIKE PROTEIN 3"/>
    <property type="match status" value="1"/>
</dbReference>
<dbReference type="EMBL" id="JAAWVQ010064187">
    <property type="protein sequence ID" value="MBN3276937.1"/>
    <property type="molecule type" value="Genomic_DNA"/>
</dbReference>
<organism evidence="3 4">
    <name type="scientific">Polyodon spathula</name>
    <name type="common">North American paddlefish</name>
    <name type="synonym">Squalus spathula</name>
    <dbReference type="NCBI Taxonomy" id="7913"/>
    <lineage>
        <taxon>Eukaryota</taxon>
        <taxon>Metazoa</taxon>
        <taxon>Chordata</taxon>
        <taxon>Craniata</taxon>
        <taxon>Vertebrata</taxon>
        <taxon>Euteleostomi</taxon>
        <taxon>Actinopterygii</taxon>
        <taxon>Chondrostei</taxon>
        <taxon>Acipenseriformes</taxon>
        <taxon>Polyodontidae</taxon>
        <taxon>Polyodon</taxon>
    </lineage>
</organism>
<feature type="non-terminal residue" evidence="3">
    <location>
        <position position="67"/>
    </location>
</feature>
<gene>
    <name evidence="3" type="primary">Pdcl3_1</name>
    <name evidence="3" type="ORF">GTO93_0008210</name>
</gene>
<dbReference type="PANTHER" id="PTHR45809">
    <property type="entry name" value="VIRAL IAP-ASSOCIATED FACTOR HOMOLOG"/>
    <property type="match status" value="1"/>
</dbReference>
<comment type="similarity">
    <text evidence="1">Belongs to the phosducin family.</text>
</comment>
<evidence type="ECO:0000256" key="2">
    <source>
        <dbReference type="ARBA" id="ARBA00022553"/>
    </source>
</evidence>